<evidence type="ECO:0000313" key="2">
    <source>
        <dbReference type="Proteomes" id="UP000285908"/>
    </source>
</evidence>
<dbReference type="InterPro" id="IPR009959">
    <property type="entry name" value="Cyclase_SnoaL-like"/>
</dbReference>
<name>A0A438AKZ2_9RHOB</name>
<organism evidence="1 2">
    <name type="scientific">Mesobaculum littorinae</name>
    <dbReference type="NCBI Taxonomy" id="2486419"/>
    <lineage>
        <taxon>Bacteria</taxon>
        <taxon>Pseudomonadati</taxon>
        <taxon>Pseudomonadota</taxon>
        <taxon>Alphaproteobacteria</taxon>
        <taxon>Rhodobacterales</taxon>
        <taxon>Roseobacteraceae</taxon>
        <taxon>Mesobaculum</taxon>
    </lineage>
</organism>
<evidence type="ECO:0000313" key="1">
    <source>
        <dbReference type="EMBL" id="RVV99339.1"/>
    </source>
</evidence>
<dbReference type="SUPFAM" id="SSF54427">
    <property type="entry name" value="NTF2-like"/>
    <property type="match status" value="1"/>
</dbReference>
<reference evidence="1 2" key="1">
    <citation type="submission" date="2018-11" db="EMBL/GenBank/DDBJ databases">
        <title>Mesobaculum littorinae gen. nov., sp. nov., isolated from Littorina scabra that represents a novel genus of the order Rhodobacteraceae.</title>
        <authorList>
            <person name="Li F."/>
        </authorList>
    </citation>
    <scope>NUCLEOTIDE SEQUENCE [LARGE SCALE GENOMIC DNA]</scope>
    <source>
        <strain evidence="1 2">M0103</strain>
    </source>
</reference>
<protein>
    <submittedName>
        <fullName evidence="1">Ester cyclase</fullName>
    </submittedName>
</protein>
<dbReference type="Gene3D" id="3.10.450.50">
    <property type="match status" value="1"/>
</dbReference>
<sequence>MTDPELVRAYHGYIDCLNAQDWPGLDRFVHPDVAHDGKPLGLSGYRKMLQADYRAVPDLHFNIVQLVTKAPQIACRLRFDCTPSGTVFGLPVNGRRVRFEEHVFYTCDAGLIRDVRSIIDTEAIKAQITRT</sequence>
<dbReference type="RefSeq" id="WP_127904781.1">
    <property type="nucleotide sequence ID" value="NZ_RQXX01000001.1"/>
</dbReference>
<comment type="caution">
    <text evidence="1">The sequence shown here is derived from an EMBL/GenBank/DDBJ whole genome shotgun (WGS) entry which is preliminary data.</text>
</comment>
<accession>A0A438AKZ2</accession>
<proteinExistence type="predicted"/>
<dbReference type="InterPro" id="IPR032710">
    <property type="entry name" value="NTF2-like_dom_sf"/>
</dbReference>
<dbReference type="AlphaFoldDB" id="A0A438AKZ2"/>
<dbReference type="Pfam" id="PF07366">
    <property type="entry name" value="SnoaL"/>
    <property type="match status" value="1"/>
</dbReference>
<dbReference type="EMBL" id="RQXX01000001">
    <property type="protein sequence ID" value="RVV99339.1"/>
    <property type="molecule type" value="Genomic_DNA"/>
</dbReference>
<gene>
    <name evidence="1" type="ORF">EKE94_01195</name>
</gene>
<dbReference type="GO" id="GO:0030638">
    <property type="term" value="P:polyketide metabolic process"/>
    <property type="evidence" value="ECO:0007669"/>
    <property type="project" value="InterPro"/>
</dbReference>
<dbReference type="Proteomes" id="UP000285908">
    <property type="component" value="Unassembled WGS sequence"/>
</dbReference>
<dbReference type="OrthoDB" id="9810441at2"/>
<keyword evidence="2" id="KW-1185">Reference proteome</keyword>